<evidence type="ECO:0000313" key="2">
    <source>
        <dbReference type="EMBL" id="OWL93349.1"/>
    </source>
</evidence>
<dbReference type="SUPFAM" id="SSF52980">
    <property type="entry name" value="Restriction endonuclease-like"/>
    <property type="match status" value="1"/>
</dbReference>
<dbReference type="InterPro" id="IPR047216">
    <property type="entry name" value="Endonuclease_DUF559_bact"/>
</dbReference>
<dbReference type="PANTHER" id="PTHR38590">
    <property type="entry name" value="BLL0828 PROTEIN"/>
    <property type="match status" value="1"/>
</dbReference>
<dbReference type="Pfam" id="PF04480">
    <property type="entry name" value="DUF559"/>
    <property type="match status" value="1"/>
</dbReference>
<feature type="domain" description="DUF559" evidence="1">
    <location>
        <begin position="9"/>
        <end position="115"/>
    </location>
</feature>
<proteinExistence type="predicted"/>
<dbReference type="AlphaFoldDB" id="A0A2D0A6Z7"/>
<protein>
    <recommendedName>
        <fullName evidence="1">DUF559 domain-containing protein</fullName>
    </recommendedName>
</protein>
<accession>A0A2D0A6Z7</accession>
<organism evidence="2 3">
    <name type="scientific">Deinococcus indicus</name>
    <dbReference type="NCBI Taxonomy" id="223556"/>
    <lineage>
        <taxon>Bacteria</taxon>
        <taxon>Thermotogati</taxon>
        <taxon>Deinococcota</taxon>
        <taxon>Deinococci</taxon>
        <taxon>Deinococcales</taxon>
        <taxon>Deinococcaceae</taxon>
        <taxon>Deinococcus</taxon>
    </lineage>
</organism>
<dbReference type="Proteomes" id="UP000197208">
    <property type="component" value="Unassembled WGS sequence"/>
</dbReference>
<dbReference type="Gene3D" id="3.40.960.10">
    <property type="entry name" value="VSR Endonuclease"/>
    <property type="match status" value="1"/>
</dbReference>
<dbReference type="PANTHER" id="PTHR38590:SF1">
    <property type="entry name" value="BLL0828 PROTEIN"/>
    <property type="match status" value="1"/>
</dbReference>
<dbReference type="InterPro" id="IPR007569">
    <property type="entry name" value="DUF559"/>
</dbReference>
<keyword evidence="3" id="KW-1185">Reference proteome</keyword>
<comment type="caution">
    <text evidence="2">The sequence shown here is derived from an EMBL/GenBank/DDBJ whole genome shotgun (WGS) entry which is preliminary data.</text>
</comment>
<reference evidence="2 3" key="1">
    <citation type="submission" date="2017-05" db="EMBL/GenBank/DDBJ databases">
        <title>De novo genome assembly of Deniococcus indicus strain DR1.</title>
        <authorList>
            <person name="Chauhan D."/>
            <person name="Yennamalli R.M."/>
            <person name="Priyadarshini R."/>
        </authorList>
    </citation>
    <scope>NUCLEOTIDE SEQUENCE [LARGE SCALE GENOMIC DNA]</scope>
    <source>
        <strain evidence="2 3">DR1</strain>
    </source>
</reference>
<gene>
    <name evidence="2" type="ORF">CBQ26_19990</name>
</gene>
<dbReference type="EMBL" id="NHMK01000036">
    <property type="protein sequence ID" value="OWL93349.1"/>
    <property type="molecule type" value="Genomic_DNA"/>
</dbReference>
<dbReference type="RefSeq" id="WP_088250370.1">
    <property type="nucleotide sequence ID" value="NZ_BNAM01000020.1"/>
</dbReference>
<dbReference type="CDD" id="cd01038">
    <property type="entry name" value="Endonuclease_DUF559"/>
    <property type="match status" value="1"/>
</dbReference>
<sequence length="117" mass="13277">MTVRAVKRGTVRARQLRRDQTDAEAKLWRVLRSRGLGVKFRRQYPVGPYITDFACIERGLVVELDGSGHATPEGRAHDAERTRYLNAAGFRVLRFWNNEVLTNLDGVVQVIQAALVE</sequence>
<name>A0A2D0A6Z7_9DEIO</name>
<evidence type="ECO:0000259" key="1">
    <source>
        <dbReference type="Pfam" id="PF04480"/>
    </source>
</evidence>
<dbReference type="OrthoDB" id="9798754at2"/>
<dbReference type="InterPro" id="IPR011335">
    <property type="entry name" value="Restrct_endonuc-II-like"/>
</dbReference>
<evidence type="ECO:0000313" key="3">
    <source>
        <dbReference type="Proteomes" id="UP000197208"/>
    </source>
</evidence>